<evidence type="ECO:0000313" key="7">
    <source>
        <dbReference type="Proteomes" id="UP000332594"/>
    </source>
</evidence>
<evidence type="ECO:0000256" key="2">
    <source>
        <dbReference type="ARBA" id="ARBA00023027"/>
    </source>
</evidence>
<keyword evidence="1 4" id="KW-0560">Oxidoreductase</keyword>
<name>A0A485BZA0_RAOTE</name>
<organism evidence="6 7">
    <name type="scientific">Raoultella terrigena</name>
    <name type="common">Klebsiella terrigena</name>
    <dbReference type="NCBI Taxonomy" id="577"/>
    <lineage>
        <taxon>Bacteria</taxon>
        <taxon>Pseudomonadati</taxon>
        <taxon>Pseudomonadota</taxon>
        <taxon>Gammaproteobacteria</taxon>
        <taxon>Enterobacterales</taxon>
        <taxon>Enterobacteriaceae</taxon>
        <taxon>Klebsiella/Raoultella group</taxon>
        <taxon>Raoultella</taxon>
    </lineage>
</organism>
<dbReference type="EMBL" id="CAADJG010000002">
    <property type="protein sequence ID" value="VFS77883.1"/>
    <property type="molecule type" value="Genomic_DNA"/>
</dbReference>
<dbReference type="Pfam" id="PF00171">
    <property type="entry name" value="Aldedh"/>
    <property type="match status" value="1"/>
</dbReference>
<proteinExistence type="inferred from homology"/>
<evidence type="ECO:0000313" key="6">
    <source>
        <dbReference type="EMBL" id="VFS77883.1"/>
    </source>
</evidence>
<dbReference type="InterPro" id="IPR015590">
    <property type="entry name" value="Aldehyde_DH_dom"/>
</dbReference>
<comment type="similarity">
    <text evidence="4">Belongs to the aldehyde dehydrogenase family.</text>
</comment>
<keyword evidence="2" id="KW-0520">NAD</keyword>
<dbReference type="InterPro" id="IPR029510">
    <property type="entry name" value="Ald_DH_CS_GLU"/>
</dbReference>
<evidence type="ECO:0000256" key="3">
    <source>
        <dbReference type="PROSITE-ProRule" id="PRU10007"/>
    </source>
</evidence>
<dbReference type="InterPro" id="IPR016162">
    <property type="entry name" value="Ald_DH_N"/>
</dbReference>
<sequence length="244" mass="26101">MPRVWRAASKGDSFNNLGDSMLGLVTREPIGVVGVITPWNFPFFIGAERYPYILAAGCTLVAKAAEITSGTTLLLAGILKEAGLPDGVFNVVTGSGSVVGQHITEHADVDMVSFTGSTAVGQMALHASAKNIKRLGLELGGKNPQVVFADADLDAALDGTLFGFLFNTGQCCVSGSRLLVERSIHKDFCQKLVERAQKVRSGDPLDESTQIGAIITEKHFQTVLSYIEQGKNEGRNAAHRRRRG</sequence>
<dbReference type="InterPro" id="IPR016163">
    <property type="entry name" value="Ald_DH_C"/>
</dbReference>
<feature type="active site" evidence="3">
    <location>
        <position position="138"/>
    </location>
</feature>
<dbReference type="AlphaFoldDB" id="A0A485BZA0"/>
<dbReference type="PROSITE" id="PS00687">
    <property type="entry name" value="ALDEHYDE_DEHYDR_GLU"/>
    <property type="match status" value="1"/>
</dbReference>
<evidence type="ECO:0000259" key="5">
    <source>
        <dbReference type="Pfam" id="PF00171"/>
    </source>
</evidence>
<feature type="domain" description="Aldehyde dehydrogenase" evidence="5">
    <location>
        <begin position="11"/>
        <end position="237"/>
    </location>
</feature>
<dbReference type="GO" id="GO:0008802">
    <property type="term" value="F:betaine-aldehyde dehydrogenase (NAD+) activity"/>
    <property type="evidence" value="ECO:0007669"/>
    <property type="project" value="UniProtKB-EC"/>
</dbReference>
<dbReference type="SUPFAM" id="SSF53720">
    <property type="entry name" value="ALDH-like"/>
    <property type="match status" value="1"/>
</dbReference>
<accession>A0A485BZA0</accession>
<dbReference type="InterPro" id="IPR016161">
    <property type="entry name" value="Ald_DH/histidinol_DH"/>
</dbReference>
<gene>
    <name evidence="6" type="primary">gbsA_1</name>
    <name evidence="6" type="ORF">NCTC13038_03798</name>
</gene>
<dbReference type="Gene3D" id="3.40.309.10">
    <property type="entry name" value="Aldehyde Dehydrogenase, Chain A, domain 2"/>
    <property type="match status" value="1"/>
</dbReference>
<dbReference type="EC" id="1.2.1.8" evidence="6"/>
<dbReference type="PANTHER" id="PTHR11699">
    <property type="entry name" value="ALDEHYDE DEHYDROGENASE-RELATED"/>
    <property type="match status" value="1"/>
</dbReference>
<dbReference type="Gene3D" id="3.40.605.10">
    <property type="entry name" value="Aldehyde Dehydrogenase, Chain A, domain 1"/>
    <property type="match status" value="1"/>
</dbReference>
<protein>
    <submittedName>
        <fullName evidence="6">Betaine aldehyde dehydrogenase</fullName>
        <ecNumber evidence="6">1.2.1.8</ecNumber>
    </submittedName>
</protein>
<dbReference type="Proteomes" id="UP000332594">
    <property type="component" value="Unassembled WGS sequence"/>
</dbReference>
<evidence type="ECO:0000256" key="4">
    <source>
        <dbReference type="RuleBase" id="RU003345"/>
    </source>
</evidence>
<evidence type="ECO:0000256" key="1">
    <source>
        <dbReference type="ARBA" id="ARBA00023002"/>
    </source>
</evidence>
<reference evidence="6 7" key="1">
    <citation type="submission" date="2019-03" db="EMBL/GenBank/DDBJ databases">
        <authorList>
            <consortium name="Pathogen Informatics"/>
        </authorList>
    </citation>
    <scope>NUCLEOTIDE SEQUENCE [LARGE SCALE GENOMIC DNA]</scope>
    <source>
        <strain evidence="6 7">NCTC13038</strain>
    </source>
</reference>